<feature type="domain" description="Large ribosomal subunit protein uL18 C-terminal eukaryotes" evidence="7">
    <location>
        <begin position="138"/>
        <end position="168"/>
    </location>
</feature>
<dbReference type="EMBL" id="CAJPWZ010002390">
    <property type="protein sequence ID" value="CAG2237499.1"/>
    <property type="molecule type" value="Genomic_DNA"/>
</dbReference>
<dbReference type="SUPFAM" id="SSF53137">
    <property type="entry name" value="Translational machinery components"/>
    <property type="match status" value="1"/>
</dbReference>
<comment type="subcellular location">
    <subcellularLocation>
        <location evidence="1">Cytoplasm</location>
    </subcellularLocation>
</comment>
<evidence type="ECO:0000256" key="5">
    <source>
        <dbReference type="ARBA" id="ARBA00022980"/>
    </source>
</evidence>
<sequence>MQQNIRDVFGIKLLKQLKLDEIYQGQTKIDGDEFSNEDVDGQPGAFRCYLDVGLFRTTTGARVFGAMKGAVDGGLDIPHSNKRFPGYDGSEFKADVHKDHIFGKHVSDYMKQLEEEDDDAYKRQFSQFIKNGIKPDTVETMYKKGHAAIRSNPEAKAKVSKEVPKKRWYLTLTIVNERLILAVICLVGFVACQSPASPQPEPTSKAAPEPAPVVVNTVKVTAQKTVAKSTKKGCDPACDTPFETCVRLAKCQGNDCFRCAVTVSIVLPGASKETMTKPAKETPVTLPADLPNVLQMLNTAQNNQLLNVPAQTGNSMFGSQDPMQNMLMGSFMFDGGMFF</sequence>
<keyword evidence="5" id="KW-0689">Ribosomal protein</keyword>
<evidence type="ECO:0000259" key="7">
    <source>
        <dbReference type="Pfam" id="PF14204"/>
    </source>
</evidence>
<dbReference type="AlphaFoldDB" id="A0A8S3U208"/>
<reference evidence="8" key="1">
    <citation type="submission" date="2021-03" db="EMBL/GenBank/DDBJ databases">
        <authorList>
            <person name="Bekaert M."/>
        </authorList>
    </citation>
    <scope>NUCLEOTIDE SEQUENCE</scope>
</reference>
<dbReference type="GO" id="GO:0008097">
    <property type="term" value="F:5S rRNA binding"/>
    <property type="evidence" value="ECO:0007669"/>
    <property type="project" value="InterPro"/>
</dbReference>
<dbReference type="Pfam" id="PF17144">
    <property type="entry name" value="Ribosomal_L5e"/>
    <property type="match status" value="1"/>
</dbReference>
<proteinExistence type="inferred from homology"/>
<evidence type="ECO:0000256" key="6">
    <source>
        <dbReference type="ARBA" id="ARBA00023274"/>
    </source>
</evidence>
<evidence type="ECO:0000313" key="8">
    <source>
        <dbReference type="EMBL" id="CAG2237499.1"/>
    </source>
</evidence>
<dbReference type="Pfam" id="PF14204">
    <property type="entry name" value="Ribosomal_L18_c"/>
    <property type="match status" value="1"/>
</dbReference>
<evidence type="ECO:0000256" key="1">
    <source>
        <dbReference type="ARBA" id="ARBA00004496"/>
    </source>
</evidence>
<dbReference type="PRINTS" id="PR00058">
    <property type="entry name" value="RIBOSOMALL5"/>
</dbReference>
<evidence type="ECO:0000256" key="3">
    <source>
        <dbReference type="ARBA" id="ARBA00022490"/>
    </source>
</evidence>
<dbReference type="InterPro" id="IPR025607">
    <property type="entry name" value="Ribosomal_uL18_C_euk"/>
</dbReference>
<dbReference type="GO" id="GO:0000027">
    <property type="term" value="P:ribosomal large subunit assembly"/>
    <property type="evidence" value="ECO:0007669"/>
    <property type="project" value="TreeGrafter"/>
</dbReference>
<dbReference type="PANTHER" id="PTHR23410:SF12">
    <property type="entry name" value="LARGE RIBOSOMAL SUBUNIT PROTEIN UL18"/>
    <property type="match status" value="1"/>
</dbReference>
<dbReference type="OrthoDB" id="1618453at2759"/>
<dbReference type="Proteomes" id="UP000683360">
    <property type="component" value="Unassembled WGS sequence"/>
</dbReference>
<comment type="similarity">
    <text evidence="2">Belongs to the universal ribosomal protein uL18 family.</text>
</comment>
<dbReference type="PANTHER" id="PTHR23410">
    <property type="entry name" value="RIBOSOMAL PROTEIN L5-RELATED"/>
    <property type="match status" value="1"/>
</dbReference>
<dbReference type="InterPro" id="IPR005485">
    <property type="entry name" value="Rbsml_uL18_euk_arch"/>
</dbReference>
<dbReference type="GO" id="GO:0022625">
    <property type="term" value="C:cytosolic large ribosomal subunit"/>
    <property type="evidence" value="ECO:0007669"/>
    <property type="project" value="TreeGrafter"/>
</dbReference>
<keyword evidence="4" id="KW-0694">RNA-binding</keyword>
<keyword evidence="4" id="KW-0699">rRNA-binding</keyword>
<organism evidence="8 9">
    <name type="scientific">Mytilus edulis</name>
    <name type="common">Blue mussel</name>
    <dbReference type="NCBI Taxonomy" id="6550"/>
    <lineage>
        <taxon>Eukaryota</taxon>
        <taxon>Metazoa</taxon>
        <taxon>Spiralia</taxon>
        <taxon>Lophotrochozoa</taxon>
        <taxon>Mollusca</taxon>
        <taxon>Bivalvia</taxon>
        <taxon>Autobranchia</taxon>
        <taxon>Pteriomorphia</taxon>
        <taxon>Mytilida</taxon>
        <taxon>Mytiloidea</taxon>
        <taxon>Mytilidae</taxon>
        <taxon>Mytilinae</taxon>
        <taxon>Mytilus</taxon>
    </lineage>
</organism>
<keyword evidence="9" id="KW-1185">Reference proteome</keyword>
<comment type="caution">
    <text evidence="8">The sequence shown here is derived from an EMBL/GenBank/DDBJ whole genome shotgun (WGS) entry which is preliminary data.</text>
</comment>
<dbReference type="Gene3D" id="3.30.420.100">
    <property type="match status" value="1"/>
</dbReference>
<name>A0A8S3U208_MYTED</name>
<evidence type="ECO:0000313" key="9">
    <source>
        <dbReference type="Proteomes" id="UP000683360"/>
    </source>
</evidence>
<gene>
    <name evidence="8" type="ORF">MEDL_49987</name>
</gene>
<evidence type="ECO:0000256" key="4">
    <source>
        <dbReference type="ARBA" id="ARBA00022730"/>
    </source>
</evidence>
<accession>A0A8S3U208</accession>
<keyword evidence="3" id="KW-0963">Cytoplasm</keyword>
<keyword evidence="6" id="KW-0687">Ribonucleoprotein</keyword>
<dbReference type="GO" id="GO:0006412">
    <property type="term" value="P:translation"/>
    <property type="evidence" value="ECO:0007669"/>
    <property type="project" value="InterPro"/>
</dbReference>
<protein>
    <submittedName>
        <fullName evidence="8">RP-L5e</fullName>
    </submittedName>
</protein>
<dbReference type="GO" id="GO:0003735">
    <property type="term" value="F:structural constituent of ribosome"/>
    <property type="evidence" value="ECO:0007669"/>
    <property type="project" value="InterPro"/>
</dbReference>
<evidence type="ECO:0000256" key="2">
    <source>
        <dbReference type="ARBA" id="ARBA00007116"/>
    </source>
</evidence>